<keyword evidence="4" id="KW-0812">Transmembrane</keyword>
<dbReference type="SUPFAM" id="SSF54523">
    <property type="entry name" value="Pili subunits"/>
    <property type="match status" value="1"/>
</dbReference>
<dbReference type="Proteomes" id="UP000243745">
    <property type="component" value="Unassembled WGS sequence"/>
</dbReference>
<dbReference type="PANTHER" id="PTHR30093:SF34">
    <property type="entry name" value="PREPILIN PEPTIDASE-DEPENDENT PROTEIN D"/>
    <property type="match status" value="1"/>
</dbReference>
<dbReference type="RefSeq" id="WP_093143380.1">
    <property type="nucleotide sequence ID" value="NZ_FOXF01000055.1"/>
</dbReference>
<keyword evidence="4" id="KW-1133">Transmembrane helix</keyword>
<evidence type="ECO:0000256" key="1">
    <source>
        <dbReference type="ARBA" id="ARBA00005233"/>
    </source>
</evidence>
<dbReference type="InterPro" id="IPR001082">
    <property type="entry name" value="Pilin"/>
</dbReference>
<evidence type="ECO:0000256" key="2">
    <source>
        <dbReference type="ARBA" id="ARBA00022481"/>
    </source>
</evidence>
<keyword evidence="3" id="KW-0281">Fimbrium</keyword>
<evidence type="ECO:0000256" key="4">
    <source>
        <dbReference type="SAM" id="Phobius"/>
    </source>
</evidence>
<feature type="transmembrane region" description="Helical" evidence="4">
    <location>
        <begin position="12"/>
        <end position="31"/>
    </location>
</feature>
<organism evidence="5 6">
    <name type="scientific">Ruminobacter amylophilus</name>
    <dbReference type="NCBI Taxonomy" id="867"/>
    <lineage>
        <taxon>Bacteria</taxon>
        <taxon>Pseudomonadati</taxon>
        <taxon>Pseudomonadota</taxon>
        <taxon>Gammaproteobacteria</taxon>
        <taxon>Aeromonadales</taxon>
        <taxon>Succinivibrionaceae</taxon>
        <taxon>Ruminobacter</taxon>
    </lineage>
</organism>
<dbReference type="InterPro" id="IPR045584">
    <property type="entry name" value="Pilin-like"/>
</dbReference>
<proteinExistence type="inferred from homology"/>
<dbReference type="Gene3D" id="3.30.700.10">
    <property type="entry name" value="Glycoprotein, Type 4 Pilin"/>
    <property type="match status" value="1"/>
</dbReference>
<keyword evidence="4" id="KW-0472">Membrane</keyword>
<dbReference type="NCBIfam" id="TIGR02532">
    <property type="entry name" value="IV_pilin_GFxxxE"/>
    <property type="match status" value="1"/>
</dbReference>
<name>A0A662ZL14_9GAMM</name>
<keyword evidence="6" id="KW-1185">Reference proteome</keyword>
<dbReference type="Pfam" id="PF07963">
    <property type="entry name" value="N_methyl"/>
    <property type="match status" value="1"/>
</dbReference>
<reference evidence="5 6" key="1">
    <citation type="submission" date="2016-10" db="EMBL/GenBank/DDBJ databases">
        <authorList>
            <person name="Varghese N."/>
            <person name="Submissions S."/>
        </authorList>
    </citation>
    <scope>NUCLEOTIDE SEQUENCE [LARGE SCALE GENOMIC DNA]</scope>
    <source>
        <strain evidence="5 6">DSM 1361</strain>
    </source>
</reference>
<dbReference type="EMBL" id="FOXF01000055">
    <property type="protein sequence ID" value="SFP68089.1"/>
    <property type="molecule type" value="Genomic_DNA"/>
</dbReference>
<gene>
    <name evidence="5" type="ORF">SAMN02910344_02044</name>
</gene>
<dbReference type="Pfam" id="PF00114">
    <property type="entry name" value="Pilin"/>
    <property type="match status" value="1"/>
</dbReference>
<dbReference type="InterPro" id="IPR012902">
    <property type="entry name" value="N_methyl_site"/>
</dbReference>
<keyword evidence="2" id="KW-0488">Methylation</keyword>
<dbReference type="PANTHER" id="PTHR30093">
    <property type="entry name" value="GENERAL SECRETION PATHWAY PROTEIN G"/>
    <property type="match status" value="1"/>
</dbReference>
<sequence>MKKTKGFTLIELMIVIAIIGILAAIALPAYARYMARARFTEVTTAVAGVQKQVEICIFDLGAKFAASKAVEVDSETGCANGQNGNGWKIDTNTNYKTKYVAQIDVDKDGVITATAIKGNGLNGAVIQIEPFFGAADNGIIDWKRNNTKTVSTCIKENLC</sequence>
<comment type="similarity">
    <text evidence="1 3">Belongs to the N-Me-Phe pilin family.</text>
</comment>
<evidence type="ECO:0000256" key="3">
    <source>
        <dbReference type="RuleBase" id="RU000389"/>
    </source>
</evidence>
<protein>
    <submittedName>
        <fullName evidence="5">Type IV pilus assembly protein PilA</fullName>
    </submittedName>
</protein>
<dbReference type="PROSITE" id="PS00409">
    <property type="entry name" value="PROKAR_NTER_METHYL"/>
    <property type="match status" value="1"/>
</dbReference>
<dbReference type="OrthoDB" id="7062977at2"/>
<dbReference type="AlphaFoldDB" id="A0A662ZL14"/>
<dbReference type="GO" id="GO:0007155">
    <property type="term" value="P:cell adhesion"/>
    <property type="evidence" value="ECO:0007669"/>
    <property type="project" value="InterPro"/>
</dbReference>
<dbReference type="GO" id="GO:0009289">
    <property type="term" value="C:pilus"/>
    <property type="evidence" value="ECO:0007669"/>
    <property type="project" value="InterPro"/>
</dbReference>
<accession>A0A662ZL14</accession>
<evidence type="ECO:0000313" key="6">
    <source>
        <dbReference type="Proteomes" id="UP000243745"/>
    </source>
</evidence>
<evidence type="ECO:0000313" key="5">
    <source>
        <dbReference type="EMBL" id="SFP68089.1"/>
    </source>
</evidence>